<feature type="domain" description="Cation efflux protein transmembrane" evidence="8">
    <location>
        <begin position="13"/>
        <end position="214"/>
    </location>
</feature>
<dbReference type="SUPFAM" id="SSF161111">
    <property type="entry name" value="Cation efflux protein transmembrane domain-like"/>
    <property type="match status" value="1"/>
</dbReference>
<evidence type="ECO:0000256" key="6">
    <source>
        <dbReference type="ARBA" id="ARBA00023136"/>
    </source>
</evidence>
<gene>
    <name evidence="9" type="ORF">HHA03_14730</name>
    <name evidence="10" type="ORF">SAMN05421839_11818</name>
</gene>
<keyword evidence="3" id="KW-0813">Transport</keyword>
<dbReference type="Gene3D" id="1.20.1510.10">
    <property type="entry name" value="Cation efflux protein transmembrane domain"/>
    <property type="match status" value="1"/>
</dbReference>
<comment type="subcellular location">
    <subcellularLocation>
        <location evidence="1">Membrane</location>
        <topology evidence="1">Multi-pass membrane protein</topology>
    </subcellularLocation>
</comment>
<sequence length="306" mass="34649">MYQQLSHERHLLRISVYGALFFAITGIILGIVSGAQMIVFDGLYSLISLILSMISLFASHYMRKTDVKNFPFGKDKIEPLVVIVKYLVILVLVVTSFAEAIMTIITGGREVDINLALLYSFFGTLLCIGITVYIKHHAKKVRSGLLHAEANQWLMDSLVSVGVLAGFLLSVLLQRLPTFSNIIPYIDPFMVVIVSAYFIRVPISEIGSSLRELLNMPPKGKVPDQIKQYVKTIRIQHEFIEAFTRVSKVGQTLWVEVDFVAKAGSNIIETISEQDEIRKQVHSYLSQYPYEIWLTVSFTEDRKWAI</sequence>
<dbReference type="AlphaFoldDB" id="A0A1I5Q187"/>
<dbReference type="EMBL" id="FOXC01000018">
    <property type="protein sequence ID" value="SFP40078.1"/>
    <property type="molecule type" value="Genomic_DNA"/>
</dbReference>
<dbReference type="GO" id="GO:0015086">
    <property type="term" value="F:cadmium ion transmembrane transporter activity"/>
    <property type="evidence" value="ECO:0007669"/>
    <property type="project" value="TreeGrafter"/>
</dbReference>
<evidence type="ECO:0000259" key="8">
    <source>
        <dbReference type="Pfam" id="PF01545"/>
    </source>
</evidence>
<dbReference type="GO" id="GO:0005886">
    <property type="term" value="C:plasma membrane"/>
    <property type="evidence" value="ECO:0007669"/>
    <property type="project" value="TreeGrafter"/>
</dbReference>
<dbReference type="STRING" id="306540.SAMN05421839_11818"/>
<proteinExistence type="inferred from homology"/>
<dbReference type="Pfam" id="PF01545">
    <property type="entry name" value="Cation_efflux"/>
    <property type="match status" value="1"/>
</dbReference>
<evidence type="ECO:0000256" key="4">
    <source>
        <dbReference type="ARBA" id="ARBA00022692"/>
    </source>
</evidence>
<reference evidence="9 12" key="2">
    <citation type="submission" date="2019-07" db="EMBL/GenBank/DDBJ databases">
        <title>Whole genome shotgun sequence of Halolactibacillus halophilus NBRC 100868.</title>
        <authorList>
            <person name="Hosoyama A."/>
            <person name="Uohara A."/>
            <person name="Ohji S."/>
            <person name="Ichikawa N."/>
        </authorList>
    </citation>
    <scope>NUCLEOTIDE SEQUENCE [LARGE SCALE GENOMIC DNA]</scope>
    <source>
        <strain evidence="9 12">NBRC 100868</strain>
    </source>
</reference>
<dbReference type="GO" id="GO:0015341">
    <property type="term" value="F:zinc efflux antiporter activity"/>
    <property type="evidence" value="ECO:0007669"/>
    <property type="project" value="TreeGrafter"/>
</dbReference>
<dbReference type="NCBIfam" id="TIGR01297">
    <property type="entry name" value="CDF"/>
    <property type="match status" value="1"/>
</dbReference>
<feature type="transmembrane region" description="Helical" evidence="7">
    <location>
        <begin position="80"/>
        <end position="105"/>
    </location>
</feature>
<evidence type="ECO:0000313" key="9">
    <source>
        <dbReference type="EMBL" id="GEM01941.1"/>
    </source>
</evidence>
<dbReference type="Proteomes" id="UP000242243">
    <property type="component" value="Unassembled WGS sequence"/>
</dbReference>
<keyword evidence="6 7" id="KW-0472">Membrane</keyword>
<evidence type="ECO:0000313" key="11">
    <source>
        <dbReference type="Proteomes" id="UP000242243"/>
    </source>
</evidence>
<dbReference type="InterPro" id="IPR002524">
    <property type="entry name" value="Cation_efflux"/>
</dbReference>
<evidence type="ECO:0000256" key="5">
    <source>
        <dbReference type="ARBA" id="ARBA00022989"/>
    </source>
</evidence>
<dbReference type="InterPro" id="IPR050291">
    <property type="entry name" value="CDF_Transporter"/>
</dbReference>
<keyword evidence="4 7" id="KW-0812">Transmembrane</keyword>
<dbReference type="InterPro" id="IPR027469">
    <property type="entry name" value="Cation_efflux_TMD_sf"/>
</dbReference>
<evidence type="ECO:0000256" key="7">
    <source>
        <dbReference type="SAM" id="Phobius"/>
    </source>
</evidence>
<name>A0A1I5Q187_9BACI</name>
<dbReference type="EMBL" id="BJWI01000020">
    <property type="protein sequence ID" value="GEM01941.1"/>
    <property type="molecule type" value="Genomic_DNA"/>
</dbReference>
<accession>A0A1I5Q187</accession>
<dbReference type="PANTHER" id="PTHR43840:SF15">
    <property type="entry name" value="MITOCHONDRIAL METAL TRANSPORTER 1-RELATED"/>
    <property type="match status" value="1"/>
</dbReference>
<dbReference type="PANTHER" id="PTHR43840">
    <property type="entry name" value="MITOCHONDRIAL METAL TRANSPORTER 1-RELATED"/>
    <property type="match status" value="1"/>
</dbReference>
<evidence type="ECO:0000313" key="12">
    <source>
        <dbReference type="Proteomes" id="UP000321547"/>
    </source>
</evidence>
<evidence type="ECO:0000313" key="10">
    <source>
        <dbReference type="EMBL" id="SFP40078.1"/>
    </source>
</evidence>
<feature type="transmembrane region" description="Helical" evidence="7">
    <location>
        <begin position="117"/>
        <end position="134"/>
    </location>
</feature>
<feature type="transmembrane region" description="Helical" evidence="7">
    <location>
        <begin position="154"/>
        <end position="176"/>
    </location>
</feature>
<evidence type="ECO:0000256" key="2">
    <source>
        <dbReference type="ARBA" id="ARBA00008114"/>
    </source>
</evidence>
<evidence type="ECO:0000256" key="1">
    <source>
        <dbReference type="ARBA" id="ARBA00004141"/>
    </source>
</evidence>
<dbReference type="OrthoDB" id="2388015at2"/>
<reference evidence="10 11" key="1">
    <citation type="submission" date="2016-10" db="EMBL/GenBank/DDBJ databases">
        <authorList>
            <person name="de Groot N.N."/>
        </authorList>
    </citation>
    <scope>NUCLEOTIDE SEQUENCE [LARGE SCALE GENOMIC DNA]</scope>
    <source>
        <strain evidence="10 11">DSM 17073</strain>
    </source>
</reference>
<dbReference type="InterPro" id="IPR058533">
    <property type="entry name" value="Cation_efflux_TM"/>
</dbReference>
<dbReference type="GO" id="GO:0006882">
    <property type="term" value="P:intracellular zinc ion homeostasis"/>
    <property type="evidence" value="ECO:0007669"/>
    <property type="project" value="TreeGrafter"/>
</dbReference>
<dbReference type="GO" id="GO:0015093">
    <property type="term" value="F:ferrous iron transmembrane transporter activity"/>
    <property type="evidence" value="ECO:0007669"/>
    <property type="project" value="TreeGrafter"/>
</dbReference>
<dbReference type="RefSeq" id="WP_089832043.1">
    <property type="nucleotide sequence ID" value="NZ_BJWI01000020.1"/>
</dbReference>
<evidence type="ECO:0000256" key="3">
    <source>
        <dbReference type="ARBA" id="ARBA00022448"/>
    </source>
</evidence>
<keyword evidence="12" id="KW-1185">Reference proteome</keyword>
<comment type="similarity">
    <text evidence="2">Belongs to the cation diffusion facilitator (CDF) transporter (TC 2.A.4) family.</text>
</comment>
<feature type="transmembrane region" description="Helical" evidence="7">
    <location>
        <begin position="12"/>
        <end position="32"/>
    </location>
</feature>
<keyword evidence="5 7" id="KW-1133">Transmembrane helix</keyword>
<protein>
    <submittedName>
        <fullName evidence="10">Cation diffusion facilitator family transporter</fullName>
    </submittedName>
    <submittedName>
        <fullName evidence="9">Cobalt-zinc-cadmium resistance protein</fullName>
    </submittedName>
</protein>
<organism evidence="10 11">
    <name type="scientific">Halolactibacillus halophilus</name>
    <dbReference type="NCBI Taxonomy" id="306540"/>
    <lineage>
        <taxon>Bacteria</taxon>
        <taxon>Bacillati</taxon>
        <taxon>Bacillota</taxon>
        <taxon>Bacilli</taxon>
        <taxon>Bacillales</taxon>
        <taxon>Bacillaceae</taxon>
        <taxon>Halolactibacillus</taxon>
    </lineage>
</organism>
<feature type="transmembrane region" description="Helical" evidence="7">
    <location>
        <begin position="182"/>
        <end position="203"/>
    </location>
</feature>
<dbReference type="Proteomes" id="UP000321547">
    <property type="component" value="Unassembled WGS sequence"/>
</dbReference>
<feature type="transmembrane region" description="Helical" evidence="7">
    <location>
        <begin position="38"/>
        <end position="59"/>
    </location>
</feature>